<evidence type="ECO:0000256" key="1">
    <source>
        <dbReference type="SAM" id="MobiDB-lite"/>
    </source>
</evidence>
<feature type="compositionally biased region" description="Basic and acidic residues" evidence="1">
    <location>
        <begin position="159"/>
        <end position="173"/>
    </location>
</feature>
<gene>
    <name evidence="2" type="ORF">BOTCAL_0435g00030</name>
</gene>
<dbReference type="AlphaFoldDB" id="A0A4Y8CNL4"/>
<dbReference type="OrthoDB" id="202825at2759"/>
<comment type="caution">
    <text evidence="2">The sequence shown here is derived from an EMBL/GenBank/DDBJ whole genome shotgun (WGS) entry which is preliminary data.</text>
</comment>
<reference evidence="2 3" key="1">
    <citation type="submission" date="2017-11" db="EMBL/GenBank/DDBJ databases">
        <title>Comparative genomics of Botrytis spp.</title>
        <authorList>
            <person name="Valero-Jimenez C.A."/>
            <person name="Tapia P."/>
            <person name="Veloso J."/>
            <person name="Silva-Moreno E."/>
            <person name="Staats M."/>
            <person name="Valdes J.H."/>
            <person name="Van Kan J.A.L."/>
        </authorList>
    </citation>
    <scope>NUCLEOTIDE SEQUENCE [LARGE SCALE GENOMIC DNA]</scope>
    <source>
        <strain evidence="2 3">MUCL2830</strain>
    </source>
</reference>
<evidence type="ECO:0000313" key="3">
    <source>
        <dbReference type="Proteomes" id="UP000297299"/>
    </source>
</evidence>
<feature type="region of interest" description="Disordered" evidence="1">
    <location>
        <begin position="1"/>
        <end position="37"/>
    </location>
</feature>
<organism evidence="2 3">
    <name type="scientific">Botryotinia calthae</name>
    <dbReference type="NCBI Taxonomy" id="38488"/>
    <lineage>
        <taxon>Eukaryota</taxon>
        <taxon>Fungi</taxon>
        <taxon>Dikarya</taxon>
        <taxon>Ascomycota</taxon>
        <taxon>Pezizomycotina</taxon>
        <taxon>Leotiomycetes</taxon>
        <taxon>Helotiales</taxon>
        <taxon>Sclerotiniaceae</taxon>
        <taxon>Botryotinia</taxon>
    </lineage>
</organism>
<name>A0A4Y8CNL4_9HELO</name>
<proteinExistence type="predicted"/>
<accession>A0A4Y8CNL4</accession>
<keyword evidence="3" id="KW-1185">Reference proteome</keyword>
<protein>
    <submittedName>
        <fullName evidence="2">Uncharacterized protein</fullName>
    </submittedName>
</protein>
<evidence type="ECO:0000313" key="2">
    <source>
        <dbReference type="EMBL" id="TEY40365.1"/>
    </source>
</evidence>
<feature type="region of interest" description="Disordered" evidence="1">
    <location>
        <begin position="146"/>
        <end position="192"/>
    </location>
</feature>
<sequence>MSAAKKSKIPKLNGEEKPEVNVPKGNTTTQKAQDASSAIEASVQTDLLAVPSVAHQITQHFSEEQFALVLSILNAKPDEMSTKDYCNEIKESIKLEEPRSNRIVDPGEFWRRRFESQCVLTNVLTNEKQTRIRILEKRLQSCRMHCVGSSSDDSEEEEVPKINKRSSESHDQPLEPAQKKKRRRYESLDTIPDKDDEMETDALALAYNNDHLMVANYLYGINKIRRSLHAESTSASCRELIELSWKAISDCIPRYIHCLAHLMSEIIECHKICAEVSTEHYKTIAGRELVGKSNIIYSLCSFFDKALSKLLRLCITKSDRVEISADNDEPMMIRFVANLLIGILRKIIWQQKNDLHKQIFEGMLAIILDHTGRLLSITVFKEDVAASKLPGHISSGELVDISPNEYALKSKYLVRILEMALKVQKENMSTEPTEELLKKAQRKLRNTLQNTILGASLMGLKMVEDFSGEPIDIPGLEGLEMYGEFWTLQCVFTMIDWDDNGDDEATGVKGEAVV</sequence>
<feature type="compositionally biased region" description="Polar residues" evidence="1">
    <location>
        <begin position="24"/>
        <end position="36"/>
    </location>
</feature>
<dbReference type="Proteomes" id="UP000297299">
    <property type="component" value="Unassembled WGS sequence"/>
</dbReference>
<dbReference type="EMBL" id="PHWZ01000434">
    <property type="protein sequence ID" value="TEY40365.1"/>
    <property type="molecule type" value="Genomic_DNA"/>
</dbReference>